<organism evidence="2">
    <name type="scientific">Parvoviridae sp</name>
    <dbReference type="NCBI Taxonomy" id="1940570"/>
    <lineage>
        <taxon>Viruses</taxon>
        <taxon>Monodnaviria</taxon>
        <taxon>Shotokuvirae</taxon>
        <taxon>Cossaviricota</taxon>
        <taxon>Quintoviricetes</taxon>
        <taxon>Piccovirales</taxon>
        <taxon>Parvoviridae</taxon>
    </lineage>
</organism>
<evidence type="ECO:0000256" key="1">
    <source>
        <dbReference type="SAM" id="MobiDB-lite"/>
    </source>
</evidence>
<evidence type="ECO:0008006" key="3">
    <source>
        <dbReference type="Google" id="ProtNLM"/>
    </source>
</evidence>
<feature type="compositionally biased region" description="Low complexity" evidence="1">
    <location>
        <begin position="451"/>
        <end position="472"/>
    </location>
</feature>
<protein>
    <recommendedName>
        <fullName evidence="3">Capsid protein</fullName>
    </recommendedName>
</protein>
<feature type="region of interest" description="Disordered" evidence="1">
    <location>
        <begin position="441"/>
        <end position="496"/>
    </location>
</feature>
<dbReference type="EMBL" id="MT138291">
    <property type="protein sequence ID" value="QKE54938.1"/>
    <property type="molecule type" value="Genomic_DNA"/>
</dbReference>
<proteinExistence type="predicted"/>
<accession>A0A7D3QKE4</accession>
<reference evidence="2" key="1">
    <citation type="submission" date="2020-01" db="EMBL/GenBank/DDBJ databases">
        <title>Viral genomes from wild and zoo birds in China.</title>
        <authorList>
            <person name="Dai Z."/>
            <person name="Shan L.T."/>
            <person name="Yang X.S."/>
        </authorList>
    </citation>
    <scope>NUCLEOTIDE SEQUENCE</scope>
    <source>
        <strain evidence="2">Rbu036par2</strain>
    </source>
</reference>
<name>A0A7D3QKE4_9VIRU</name>
<sequence length="496" mass="57646">MAEDHTISNVWMAYISNSPYIYPNDDTLVHTTNQINTGWHVIPNMFWRHLVTPAQWAQMQINYEAYHVKGIKCTIFNCVPMTTQLAIQGNTLFTAFNNSIYGMAYKDELYETSWHNWYQYDNKEPHNLIYKEGLAATYGGNQKYRQSLPIYTWRLPNSRAVQRCTYDNHPNNYNDGTGQSGVFPVPSGDENHFRPTGILWDPLNRPEEIMEIRPGKNAVTFTWECHACDEGKWFNMDLLHWWHPYVPESPYHSMRQRPTSYTFTTYTEPDRLSNRWEAQPSINDYTIPDYSDIPVVPMAWWWEEMKSAVPASLSSLEGWQIKYIDLYFSGTEYEKYKYGPTQWFLKMIPLFTEQGTHIECSAQISIKTQLFLACKKRRTAIFAPTWGPFNWKQLYTAKSADQTFNPALIRYRTGGAKRTWQNIADSTSAITHPRRTVYNTSTTVPGGSGQGSTFTTPTTQTPPRRTMPRSTPSAPPLERHPTIYPPLEDIRRQHPC</sequence>
<evidence type="ECO:0000313" key="2">
    <source>
        <dbReference type="EMBL" id="QKE54938.1"/>
    </source>
</evidence>